<sequence length="96" mass="10640">MSLSEQQLYAISATERVCSAISLTGTAIIVISFLGSSAFRKPINRLVFYASWGNLMTNIATVISQSGIHMGLNSPLCQFQAFLIQWLAPRSRETKW</sequence>
<reference evidence="6" key="1">
    <citation type="submission" date="2023-04" db="EMBL/GenBank/DDBJ databases">
        <title>Aspergillus oryzae NBRC 4228.</title>
        <authorList>
            <person name="Ichikawa N."/>
            <person name="Sato H."/>
            <person name="Tonouchi N."/>
        </authorList>
    </citation>
    <scope>NUCLEOTIDE SEQUENCE</scope>
    <source>
        <strain evidence="6">NBRC 4228</strain>
    </source>
</reference>
<comment type="subcellular location">
    <subcellularLocation>
        <location evidence="1">Membrane</location>
        <topology evidence="1">Multi-pass membrane protein</topology>
    </subcellularLocation>
</comment>
<dbReference type="EMBL" id="BSYA01000143">
    <property type="protein sequence ID" value="GMG34549.1"/>
    <property type="molecule type" value="Genomic_DNA"/>
</dbReference>
<dbReference type="AlphaFoldDB" id="A0AAN5BV90"/>
<dbReference type="Proteomes" id="UP001165205">
    <property type="component" value="Unassembled WGS sequence"/>
</dbReference>
<gene>
    <name evidence="6" type="ORF">Aory04_000989300</name>
</gene>
<evidence type="ECO:0000256" key="3">
    <source>
        <dbReference type="ARBA" id="ARBA00022989"/>
    </source>
</evidence>
<evidence type="ECO:0000313" key="7">
    <source>
        <dbReference type="Proteomes" id="UP001165205"/>
    </source>
</evidence>
<dbReference type="Gene3D" id="1.20.1070.10">
    <property type="entry name" value="Rhodopsin 7-helix transmembrane proteins"/>
    <property type="match status" value="1"/>
</dbReference>
<proteinExistence type="predicted"/>
<evidence type="ECO:0000256" key="2">
    <source>
        <dbReference type="ARBA" id="ARBA00022692"/>
    </source>
</evidence>
<evidence type="ECO:0000256" key="4">
    <source>
        <dbReference type="ARBA" id="ARBA00023136"/>
    </source>
</evidence>
<accession>A0AAN5BV90</accession>
<name>A0AAN5BV90_ASPOZ</name>
<dbReference type="GO" id="GO:0005886">
    <property type="term" value="C:plasma membrane"/>
    <property type="evidence" value="ECO:0007669"/>
    <property type="project" value="TreeGrafter"/>
</dbReference>
<protein>
    <submittedName>
        <fullName evidence="6">Unnamed protein product</fullName>
    </submittedName>
</protein>
<evidence type="ECO:0000256" key="5">
    <source>
        <dbReference type="SAM" id="Phobius"/>
    </source>
</evidence>
<organism evidence="6 7">
    <name type="scientific">Aspergillus oryzae</name>
    <name type="common">Yellow koji mold</name>
    <dbReference type="NCBI Taxonomy" id="5062"/>
    <lineage>
        <taxon>Eukaryota</taxon>
        <taxon>Fungi</taxon>
        <taxon>Dikarya</taxon>
        <taxon>Ascomycota</taxon>
        <taxon>Pezizomycotina</taxon>
        <taxon>Eurotiomycetes</taxon>
        <taxon>Eurotiomycetidae</taxon>
        <taxon>Eurotiales</taxon>
        <taxon>Aspergillaceae</taxon>
        <taxon>Aspergillus</taxon>
        <taxon>Aspergillus subgen. Circumdati</taxon>
    </lineage>
</organism>
<keyword evidence="3 5" id="KW-1133">Transmembrane helix</keyword>
<dbReference type="GO" id="GO:0004930">
    <property type="term" value="F:G protein-coupled receptor activity"/>
    <property type="evidence" value="ECO:0007669"/>
    <property type="project" value="TreeGrafter"/>
</dbReference>
<keyword evidence="4 5" id="KW-0472">Membrane</keyword>
<evidence type="ECO:0000256" key="1">
    <source>
        <dbReference type="ARBA" id="ARBA00004141"/>
    </source>
</evidence>
<keyword evidence="2 5" id="KW-0812">Transmembrane</keyword>
<dbReference type="PANTHER" id="PTHR23112">
    <property type="entry name" value="G PROTEIN-COUPLED RECEPTOR 157-RELATED"/>
    <property type="match status" value="1"/>
</dbReference>
<evidence type="ECO:0000313" key="6">
    <source>
        <dbReference type="EMBL" id="GMG34549.1"/>
    </source>
</evidence>
<dbReference type="GO" id="GO:0007189">
    <property type="term" value="P:adenylate cyclase-activating G protein-coupled receptor signaling pathway"/>
    <property type="evidence" value="ECO:0007669"/>
    <property type="project" value="TreeGrafter"/>
</dbReference>
<dbReference type="PANTHER" id="PTHR23112:SF0">
    <property type="entry name" value="TRANSMEMBRANE PROTEIN 116"/>
    <property type="match status" value="1"/>
</dbReference>
<comment type="caution">
    <text evidence="6">The sequence shown here is derived from an EMBL/GenBank/DDBJ whole genome shotgun (WGS) entry which is preliminary data.</text>
</comment>
<feature type="transmembrane region" description="Helical" evidence="5">
    <location>
        <begin position="20"/>
        <end position="39"/>
    </location>
</feature>